<keyword evidence="5" id="KW-1185">Reference proteome</keyword>
<evidence type="ECO:0000313" key="4">
    <source>
        <dbReference type="EMBL" id="KAJ1913936.1"/>
    </source>
</evidence>
<feature type="region of interest" description="Disordered" evidence="2">
    <location>
        <begin position="1"/>
        <end position="40"/>
    </location>
</feature>
<gene>
    <name evidence="4" type="ORF">H4219_004999</name>
</gene>
<evidence type="ECO:0000256" key="1">
    <source>
        <dbReference type="PROSITE-ProRule" id="PRU00267"/>
    </source>
</evidence>
<dbReference type="GO" id="GO:0003677">
    <property type="term" value="F:DNA binding"/>
    <property type="evidence" value="ECO:0007669"/>
    <property type="project" value="UniProtKB-UniRule"/>
</dbReference>
<keyword evidence="1" id="KW-0238">DNA-binding</keyword>
<dbReference type="GO" id="GO:0005634">
    <property type="term" value="C:nucleus"/>
    <property type="evidence" value="ECO:0007669"/>
    <property type="project" value="UniProtKB-UniRule"/>
</dbReference>
<dbReference type="PROSITE" id="PS50118">
    <property type="entry name" value="HMG_BOX_2"/>
    <property type="match status" value="1"/>
</dbReference>
<dbReference type="Pfam" id="PF00505">
    <property type="entry name" value="HMG_box"/>
    <property type="match status" value="1"/>
</dbReference>
<dbReference type="Gene3D" id="1.10.30.10">
    <property type="entry name" value="High mobility group box domain"/>
    <property type="match status" value="2"/>
</dbReference>
<evidence type="ECO:0000313" key="5">
    <source>
        <dbReference type="Proteomes" id="UP001150538"/>
    </source>
</evidence>
<dbReference type="OrthoDB" id="6247875at2759"/>
<feature type="compositionally biased region" description="Low complexity" evidence="2">
    <location>
        <begin position="134"/>
        <end position="147"/>
    </location>
</feature>
<name>A0A9W7ZZA1_9FUNG</name>
<dbReference type="SUPFAM" id="SSF47095">
    <property type="entry name" value="HMG-box"/>
    <property type="match status" value="2"/>
</dbReference>
<organism evidence="4 5">
    <name type="scientific">Mycoemilia scoparia</name>
    <dbReference type="NCBI Taxonomy" id="417184"/>
    <lineage>
        <taxon>Eukaryota</taxon>
        <taxon>Fungi</taxon>
        <taxon>Fungi incertae sedis</taxon>
        <taxon>Zoopagomycota</taxon>
        <taxon>Kickxellomycotina</taxon>
        <taxon>Kickxellomycetes</taxon>
        <taxon>Kickxellales</taxon>
        <taxon>Kickxellaceae</taxon>
        <taxon>Mycoemilia</taxon>
    </lineage>
</organism>
<evidence type="ECO:0000256" key="2">
    <source>
        <dbReference type="SAM" id="MobiDB-lite"/>
    </source>
</evidence>
<comment type="caution">
    <text evidence="4">The sequence shown here is derived from an EMBL/GenBank/DDBJ whole genome shotgun (WGS) entry which is preliminary data.</text>
</comment>
<dbReference type="AlphaFoldDB" id="A0A9W7ZZA1"/>
<dbReference type="Proteomes" id="UP001150538">
    <property type="component" value="Unassembled WGS sequence"/>
</dbReference>
<evidence type="ECO:0000259" key="3">
    <source>
        <dbReference type="PROSITE" id="PS50118"/>
    </source>
</evidence>
<accession>A0A9W7ZZA1</accession>
<feature type="DNA-binding region" description="HMG box" evidence="1">
    <location>
        <begin position="204"/>
        <end position="275"/>
    </location>
</feature>
<feature type="domain" description="HMG box" evidence="3">
    <location>
        <begin position="204"/>
        <end position="275"/>
    </location>
</feature>
<proteinExistence type="predicted"/>
<dbReference type="SMART" id="SM00398">
    <property type="entry name" value="HMG"/>
    <property type="match status" value="2"/>
</dbReference>
<feature type="compositionally biased region" description="Polar residues" evidence="2">
    <location>
        <begin position="17"/>
        <end position="27"/>
    </location>
</feature>
<dbReference type="EMBL" id="JANBPU010000229">
    <property type="protein sequence ID" value="KAJ1913936.1"/>
    <property type="molecule type" value="Genomic_DNA"/>
</dbReference>
<dbReference type="InterPro" id="IPR009071">
    <property type="entry name" value="HMG_box_dom"/>
</dbReference>
<protein>
    <recommendedName>
        <fullName evidence="3">HMG box domain-containing protein</fullName>
    </recommendedName>
</protein>
<sequence length="509" mass="57260">MLSNPLSYGHSDPVGPEQQQFGSSSPLMSPPQVHHKQHRSYSVFYPSHKTVSGSLENSIMNRQLPVPSPSAYSPGANKQGIIKEQINSLSLSTNISRPTKWRSPLGFPETPTPSPLPSPTTTIATNGSAKENSSRSCSGSSTSSSSSDLTCLNTPPPPSLQKLYQKPQHHLDIRRHSTNTISPINARTTGKVKKLAMERTRALFTRSPNIFMLYRSDKSKEIKRQQKNSSDINQTEVSRIAKQYWEKETEKVKDIYKKRGEQCKKEIEKRQIEWLKNHPQAIEMFVGYGSASGEKKNTNSSSRGSVTGKRKRSNYDYRQFFSLPNTFLEFRKDMLDEIMAKDPGLNQKIVSKKCALAWKNQPESVKRIYQDRCKKSKDQKLRIVADIIFEDIINEMKENGEDIFSVDENDNRGGGGGVIGGFNIQDEEDEEELGVENVDIELGSDGHETHLMPSTPCPTPIFHTIGRRHSSYQPLVSTSPTRPFKIQKTLGHLHRISSLMNPVSDNDDE</sequence>
<dbReference type="InterPro" id="IPR036910">
    <property type="entry name" value="HMG_box_dom_sf"/>
</dbReference>
<keyword evidence="1" id="KW-0539">Nucleus</keyword>
<feature type="region of interest" description="Disordered" evidence="2">
    <location>
        <begin position="93"/>
        <end position="169"/>
    </location>
</feature>
<reference evidence="4" key="1">
    <citation type="submission" date="2022-07" db="EMBL/GenBank/DDBJ databases">
        <title>Phylogenomic reconstructions and comparative analyses of Kickxellomycotina fungi.</title>
        <authorList>
            <person name="Reynolds N.K."/>
            <person name="Stajich J.E."/>
            <person name="Barry K."/>
            <person name="Grigoriev I.V."/>
            <person name="Crous P."/>
            <person name="Smith M.E."/>
        </authorList>
    </citation>
    <scope>NUCLEOTIDE SEQUENCE</scope>
    <source>
        <strain evidence="4">NBRC 100468</strain>
    </source>
</reference>